<dbReference type="OrthoDB" id="4951845at2759"/>
<dbReference type="SUPFAM" id="SSF47954">
    <property type="entry name" value="Cyclin-like"/>
    <property type="match status" value="2"/>
</dbReference>
<dbReference type="RefSeq" id="XP_020046664.1">
    <property type="nucleotide sequence ID" value="XM_020191852.1"/>
</dbReference>
<dbReference type="Proteomes" id="UP000095038">
    <property type="component" value="Unassembled WGS sequence"/>
</dbReference>
<dbReference type="GO" id="GO:0016538">
    <property type="term" value="F:cyclin-dependent protein serine/threonine kinase regulator activity"/>
    <property type="evidence" value="ECO:0007669"/>
    <property type="project" value="EnsemblFungi"/>
</dbReference>
<dbReference type="GO" id="GO:0005829">
    <property type="term" value="C:cytosol"/>
    <property type="evidence" value="ECO:0007669"/>
    <property type="project" value="EnsemblFungi"/>
</dbReference>
<dbReference type="CDD" id="cd20546">
    <property type="entry name" value="CYCLIN_SpCG1C_ScCTK2-like_rpt2"/>
    <property type="match status" value="1"/>
</dbReference>
<keyword evidence="1" id="KW-0195">Cyclin</keyword>
<dbReference type="GO" id="GO:0005730">
    <property type="term" value="C:nucleolus"/>
    <property type="evidence" value="ECO:0007669"/>
    <property type="project" value="EnsemblFungi"/>
</dbReference>
<dbReference type="GO" id="GO:0045943">
    <property type="term" value="P:positive regulation of transcription by RNA polymerase I"/>
    <property type="evidence" value="ECO:0007669"/>
    <property type="project" value="EnsemblFungi"/>
</dbReference>
<dbReference type="Gene3D" id="1.10.472.10">
    <property type="entry name" value="Cyclin-like"/>
    <property type="match status" value="2"/>
</dbReference>
<evidence type="ECO:0000313" key="4">
    <source>
        <dbReference type="EMBL" id="ODV60357.1"/>
    </source>
</evidence>
<feature type="compositionally biased region" description="Low complexity" evidence="2">
    <location>
        <begin position="1"/>
        <end position="14"/>
    </location>
</feature>
<gene>
    <name evidence="4" type="ORF">ASCRUDRAFT_70879</name>
</gene>
<comment type="similarity">
    <text evidence="1">Belongs to the cyclin family.</text>
</comment>
<dbReference type="Pfam" id="PF00134">
    <property type="entry name" value="Cyclin_N"/>
    <property type="match status" value="1"/>
</dbReference>
<proteinExistence type="inferred from homology"/>
<protein>
    <submittedName>
        <fullName evidence="4">Cyclin-like protein</fullName>
    </submittedName>
</protein>
<dbReference type="GeneID" id="30965488"/>
<evidence type="ECO:0000256" key="1">
    <source>
        <dbReference type="RuleBase" id="RU000383"/>
    </source>
</evidence>
<dbReference type="InterPro" id="IPR006671">
    <property type="entry name" value="Cyclin_N"/>
</dbReference>
<keyword evidence="5" id="KW-1185">Reference proteome</keyword>
<dbReference type="SMART" id="SM00385">
    <property type="entry name" value="CYCLIN"/>
    <property type="match status" value="2"/>
</dbReference>
<organism evidence="4 5">
    <name type="scientific">Ascoidea rubescens DSM 1968</name>
    <dbReference type="NCBI Taxonomy" id="1344418"/>
    <lineage>
        <taxon>Eukaryota</taxon>
        <taxon>Fungi</taxon>
        <taxon>Dikarya</taxon>
        <taxon>Ascomycota</taxon>
        <taxon>Saccharomycotina</taxon>
        <taxon>Saccharomycetes</taxon>
        <taxon>Ascoideaceae</taxon>
        <taxon>Ascoidea</taxon>
    </lineage>
</organism>
<dbReference type="FunCoup" id="A0A1D2VFV5">
    <property type="interactions" value="97"/>
</dbReference>
<dbReference type="GO" id="GO:0045903">
    <property type="term" value="P:positive regulation of translational fidelity"/>
    <property type="evidence" value="ECO:0007669"/>
    <property type="project" value="EnsemblFungi"/>
</dbReference>
<evidence type="ECO:0000256" key="2">
    <source>
        <dbReference type="SAM" id="MobiDB-lite"/>
    </source>
</evidence>
<feature type="region of interest" description="Disordered" evidence="2">
    <location>
        <begin position="1"/>
        <end position="24"/>
    </location>
</feature>
<feature type="domain" description="Cyclin-like" evidence="3">
    <location>
        <begin position="63"/>
        <end position="157"/>
    </location>
</feature>
<dbReference type="InParanoid" id="A0A1D2VFV5"/>
<dbReference type="InterPro" id="IPR036915">
    <property type="entry name" value="Cyclin-like_sf"/>
</dbReference>
<reference evidence="5" key="1">
    <citation type="submission" date="2016-05" db="EMBL/GenBank/DDBJ databases">
        <title>Comparative genomics of biotechnologically important yeasts.</title>
        <authorList>
            <consortium name="DOE Joint Genome Institute"/>
            <person name="Riley R."/>
            <person name="Haridas S."/>
            <person name="Wolfe K.H."/>
            <person name="Lopes M.R."/>
            <person name="Hittinger C.T."/>
            <person name="Goker M."/>
            <person name="Salamov A."/>
            <person name="Wisecaver J."/>
            <person name="Long T.M."/>
            <person name="Aerts A.L."/>
            <person name="Barry K."/>
            <person name="Choi C."/>
            <person name="Clum A."/>
            <person name="Coughlan A.Y."/>
            <person name="Deshpande S."/>
            <person name="Douglass A.P."/>
            <person name="Hanson S.J."/>
            <person name="Klenk H.-P."/>
            <person name="Labutti K."/>
            <person name="Lapidus A."/>
            <person name="Lindquist E."/>
            <person name="Lipzen A."/>
            <person name="Meier-Kolthoff J.P."/>
            <person name="Ohm R.A."/>
            <person name="Otillar R.P."/>
            <person name="Pangilinan J."/>
            <person name="Peng Y."/>
            <person name="Rokas A."/>
            <person name="Rosa C.A."/>
            <person name="Scheuner C."/>
            <person name="Sibirny A.A."/>
            <person name="Slot J.C."/>
            <person name="Stielow J.B."/>
            <person name="Sun H."/>
            <person name="Kurtzman C.P."/>
            <person name="Blackwell M."/>
            <person name="Grigoriev I.V."/>
            <person name="Jeffries T.W."/>
        </authorList>
    </citation>
    <scope>NUCLEOTIDE SEQUENCE [LARGE SCALE GENOMIC DNA]</scope>
    <source>
        <strain evidence="5">DSM 1968</strain>
    </source>
</reference>
<dbReference type="AlphaFoldDB" id="A0A1D2VFV5"/>
<feature type="domain" description="Cyclin-like" evidence="3">
    <location>
        <begin position="170"/>
        <end position="253"/>
    </location>
</feature>
<feature type="compositionally biased region" description="Basic and acidic residues" evidence="2">
    <location>
        <begin position="15"/>
        <end position="24"/>
    </location>
</feature>
<dbReference type="GO" id="GO:0032786">
    <property type="term" value="P:positive regulation of DNA-templated transcription, elongation"/>
    <property type="evidence" value="ECO:0007669"/>
    <property type="project" value="EnsemblFungi"/>
</dbReference>
<dbReference type="InterPro" id="IPR043198">
    <property type="entry name" value="Cyclin/Ssn8"/>
</dbReference>
<dbReference type="EMBL" id="KV454482">
    <property type="protein sequence ID" value="ODV60357.1"/>
    <property type="molecule type" value="Genomic_DNA"/>
</dbReference>
<dbReference type="STRING" id="1344418.A0A1D2VFV5"/>
<evidence type="ECO:0000313" key="5">
    <source>
        <dbReference type="Proteomes" id="UP000095038"/>
    </source>
</evidence>
<name>A0A1D2VFV5_9ASCO</name>
<dbReference type="GO" id="GO:0006357">
    <property type="term" value="P:regulation of transcription by RNA polymerase II"/>
    <property type="evidence" value="ECO:0007669"/>
    <property type="project" value="InterPro"/>
</dbReference>
<accession>A0A1D2VFV5</accession>
<sequence>MDTSSSSSPQSKTKSPADVKKTEHNSTLKLSRPFLTTKQIKYCQSKTITDYRNYRQRTSQILNILSGICNNLKLPTRTLESAMQYFQKFYLFNKFELNEYYLVGYASLLLACKNEDTIKKAKDIILAGNPLCHRSTSLDFVEQERKLVLNYEKKILETVSFDFRRCHVQEFLIKFAKKLEIDYEITYLAWIIVYDSFLTEISLKVPPTGISIACLIIAIFIEKNENLLEQFDDEIFFTCDKKFVFEALNDILDFYINNYNYSQLIAKYPENDMLVKFKISLDDYKGLDEPDDKLVQKDDYFQINNYYSNSSGFSRYMLGNRRKRFIDEIED</sequence>
<dbReference type="GO" id="GO:0031124">
    <property type="term" value="P:mRNA 3'-end processing"/>
    <property type="evidence" value="ECO:0007669"/>
    <property type="project" value="EnsemblFungi"/>
</dbReference>
<dbReference type="GO" id="GO:0070692">
    <property type="term" value="C:CTDK-1 complex"/>
    <property type="evidence" value="ECO:0007669"/>
    <property type="project" value="EnsemblFungi"/>
</dbReference>
<dbReference type="PANTHER" id="PTHR10026">
    <property type="entry name" value="CYCLIN"/>
    <property type="match status" value="1"/>
</dbReference>
<evidence type="ECO:0000259" key="3">
    <source>
        <dbReference type="SMART" id="SM00385"/>
    </source>
</evidence>
<dbReference type="InterPro" id="IPR013763">
    <property type="entry name" value="Cyclin-like_dom"/>
</dbReference>